<dbReference type="AlphaFoldDB" id="A0A9P7EH95"/>
<organism evidence="2 3">
    <name type="scientific">Suillus subaureus</name>
    <dbReference type="NCBI Taxonomy" id="48587"/>
    <lineage>
        <taxon>Eukaryota</taxon>
        <taxon>Fungi</taxon>
        <taxon>Dikarya</taxon>
        <taxon>Basidiomycota</taxon>
        <taxon>Agaricomycotina</taxon>
        <taxon>Agaricomycetes</taxon>
        <taxon>Agaricomycetidae</taxon>
        <taxon>Boletales</taxon>
        <taxon>Suillineae</taxon>
        <taxon>Suillaceae</taxon>
        <taxon>Suillus</taxon>
    </lineage>
</organism>
<sequence>MSNILRVSSKHARSLSQPSKTRIVVLGRLFHSPFVVLNSPSSPASNALPVSASLYEKQHDHSPEPQISSAGMRTYVVSEPDPANTPYAVPSGAYPTTAPYADFKLTDAPNPEGKHSASSTNVPYPHTTRAIPRNADGVGESASVRYGDAPGEMGRRGGSHRGLGLMDESGTHKGAAELPDRNPSPDSDVTLRWSKLGVENARKERK</sequence>
<evidence type="ECO:0000256" key="1">
    <source>
        <dbReference type="SAM" id="MobiDB-lite"/>
    </source>
</evidence>
<dbReference type="Proteomes" id="UP000807769">
    <property type="component" value="Unassembled WGS sequence"/>
</dbReference>
<reference evidence="2" key="1">
    <citation type="journal article" date="2020" name="New Phytol.">
        <title>Comparative genomics reveals dynamic genome evolution in host specialist ectomycorrhizal fungi.</title>
        <authorList>
            <person name="Lofgren L.A."/>
            <person name="Nguyen N.H."/>
            <person name="Vilgalys R."/>
            <person name="Ruytinx J."/>
            <person name="Liao H.L."/>
            <person name="Branco S."/>
            <person name="Kuo A."/>
            <person name="LaButti K."/>
            <person name="Lipzen A."/>
            <person name="Andreopoulos W."/>
            <person name="Pangilinan J."/>
            <person name="Riley R."/>
            <person name="Hundley H."/>
            <person name="Na H."/>
            <person name="Barry K."/>
            <person name="Grigoriev I.V."/>
            <person name="Stajich J.E."/>
            <person name="Kennedy P.G."/>
        </authorList>
    </citation>
    <scope>NUCLEOTIDE SEQUENCE</scope>
    <source>
        <strain evidence="2">MN1</strain>
    </source>
</reference>
<dbReference type="EMBL" id="JABBWG010000006">
    <property type="protein sequence ID" value="KAG1821772.1"/>
    <property type="molecule type" value="Genomic_DNA"/>
</dbReference>
<name>A0A9P7EH95_9AGAM</name>
<evidence type="ECO:0000313" key="2">
    <source>
        <dbReference type="EMBL" id="KAG1821772.1"/>
    </source>
</evidence>
<dbReference type="GeneID" id="64632096"/>
<feature type="compositionally biased region" description="Basic and acidic residues" evidence="1">
    <location>
        <begin position="169"/>
        <end position="180"/>
    </location>
</feature>
<proteinExistence type="predicted"/>
<dbReference type="RefSeq" id="XP_041196512.1">
    <property type="nucleotide sequence ID" value="XM_041338080.1"/>
</dbReference>
<feature type="region of interest" description="Disordered" evidence="1">
    <location>
        <begin position="145"/>
        <end position="206"/>
    </location>
</feature>
<protein>
    <submittedName>
        <fullName evidence="2">Uncharacterized protein</fullName>
    </submittedName>
</protein>
<keyword evidence="3" id="KW-1185">Reference proteome</keyword>
<comment type="caution">
    <text evidence="2">The sequence shown here is derived from an EMBL/GenBank/DDBJ whole genome shotgun (WGS) entry which is preliminary data.</text>
</comment>
<gene>
    <name evidence="2" type="ORF">BJ212DRAFT_1445250</name>
</gene>
<evidence type="ECO:0000313" key="3">
    <source>
        <dbReference type="Proteomes" id="UP000807769"/>
    </source>
</evidence>
<dbReference type="OrthoDB" id="3355886at2759"/>
<accession>A0A9P7EH95</accession>